<dbReference type="EMBL" id="CASHTH010000987">
    <property type="protein sequence ID" value="CAI8009725.1"/>
    <property type="molecule type" value="Genomic_DNA"/>
</dbReference>
<evidence type="ECO:0000313" key="1">
    <source>
        <dbReference type="EMBL" id="CAI8009725.1"/>
    </source>
</evidence>
<proteinExistence type="predicted"/>
<sequence length="314" mass="36606">MINRFGVNLLGDLPVTDKLRLKLQYAPQVENYTGADGKLNEFDAFSDVVLTELSFQPVANLPPLVTSHQLQRFVRTSNVYNNIDRQLGLRFGRVLEYNLRLHRFDDEDTRREDFLLVGSTNHKMTGRLQFGILKQILGKLEYGIEHSNYQTNLNNLILGITGLDDDERRKDWRHISSAKLIQVAMDRLVFQEEINLFLNRSNVDFFNFVSTEVAASSFYRLETGRWIRLRFSRLWVQFEGRQIPDEIGNIPENAPNRRDTQIGANVQLNWEFNPYLTLNADYQVTQNRTNEIDPLLDFLNYTHTIATVTLRGQY</sequence>
<organism evidence="1 2">
    <name type="scientific">Geodia barretti</name>
    <name type="common">Barrett's horny sponge</name>
    <dbReference type="NCBI Taxonomy" id="519541"/>
    <lineage>
        <taxon>Eukaryota</taxon>
        <taxon>Metazoa</taxon>
        <taxon>Porifera</taxon>
        <taxon>Demospongiae</taxon>
        <taxon>Heteroscleromorpha</taxon>
        <taxon>Tetractinellida</taxon>
        <taxon>Astrophorina</taxon>
        <taxon>Geodiidae</taxon>
        <taxon>Geodia</taxon>
    </lineage>
</organism>
<keyword evidence="2" id="KW-1185">Reference proteome</keyword>
<reference evidence="1" key="1">
    <citation type="submission" date="2023-03" db="EMBL/GenBank/DDBJ databases">
        <authorList>
            <person name="Steffen K."/>
            <person name="Cardenas P."/>
        </authorList>
    </citation>
    <scope>NUCLEOTIDE SEQUENCE</scope>
</reference>
<dbReference type="AlphaFoldDB" id="A0AA35RDZ7"/>
<protein>
    <submittedName>
        <fullName evidence="1">Uncharacterized protein</fullName>
    </submittedName>
</protein>
<gene>
    <name evidence="1" type="ORF">GBAR_LOCUS6496</name>
</gene>
<dbReference type="Proteomes" id="UP001174909">
    <property type="component" value="Unassembled WGS sequence"/>
</dbReference>
<evidence type="ECO:0000313" key="2">
    <source>
        <dbReference type="Proteomes" id="UP001174909"/>
    </source>
</evidence>
<name>A0AA35RDZ7_GEOBA</name>
<comment type="caution">
    <text evidence="1">The sequence shown here is derived from an EMBL/GenBank/DDBJ whole genome shotgun (WGS) entry which is preliminary data.</text>
</comment>
<accession>A0AA35RDZ7</accession>